<dbReference type="Gene3D" id="2.40.160.130">
    <property type="entry name" value="Capsule assembly protein Wzi"/>
    <property type="match status" value="1"/>
</dbReference>
<feature type="signal peptide" evidence="1">
    <location>
        <begin position="1"/>
        <end position="18"/>
    </location>
</feature>
<gene>
    <name evidence="2" type="ORF">FCN74_03395</name>
</gene>
<comment type="caution">
    <text evidence="2">The sequence shown here is derived from an EMBL/GenBank/DDBJ whole genome shotgun (WGS) entry which is preliminary data.</text>
</comment>
<feature type="chain" id="PRO_5020848430" description="Gliding motility protein RemB" evidence="1">
    <location>
        <begin position="19"/>
        <end position="495"/>
    </location>
</feature>
<proteinExistence type="predicted"/>
<keyword evidence="1" id="KW-0732">Signal</keyword>
<name>A0A4U5TV73_9FLAO</name>
<evidence type="ECO:0000313" key="2">
    <source>
        <dbReference type="EMBL" id="TKS57474.1"/>
    </source>
</evidence>
<evidence type="ECO:0008006" key="4">
    <source>
        <dbReference type="Google" id="ProtNLM"/>
    </source>
</evidence>
<evidence type="ECO:0000256" key="1">
    <source>
        <dbReference type="SAM" id="SignalP"/>
    </source>
</evidence>
<dbReference type="RefSeq" id="WP_138931175.1">
    <property type="nucleotide sequence ID" value="NZ_SWMU01000001.1"/>
</dbReference>
<evidence type="ECO:0000313" key="3">
    <source>
        <dbReference type="Proteomes" id="UP000306552"/>
    </source>
</evidence>
<accession>A0A4U5TV73</accession>
<organism evidence="2 3">
    <name type="scientific">Mesohalobacter halotolerans</name>
    <dbReference type="NCBI Taxonomy" id="1883405"/>
    <lineage>
        <taxon>Bacteria</taxon>
        <taxon>Pseudomonadati</taxon>
        <taxon>Bacteroidota</taxon>
        <taxon>Flavobacteriia</taxon>
        <taxon>Flavobacteriales</taxon>
        <taxon>Flavobacteriaceae</taxon>
        <taxon>Mesohalobacter</taxon>
    </lineage>
</organism>
<reference evidence="2 3" key="1">
    <citation type="submission" date="2019-04" db="EMBL/GenBank/DDBJ databases">
        <title>Psychroflexus halotolerans sp. nov., isolated from a marine solar saltern.</title>
        <authorList>
            <person name="Feng X."/>
        </authorList>
    </citation>
    <scope>NUCLEOTIDE SEQUENCE [LARGE SCALE GENOMIC DNA]</scope>
    <source>
        <strain evidence="2 3">WDS2C27</strain>
    </source>
</reference>
<protein>
    <recommendedName>
        <fullName evidence="4">Gliding motility protein RemB</fullName>
    </recommendedName>
</protein>
<dbReference type="InterPro" id="IPR038636">
    <property type="entry name" value="Wzi_sf"/>
</dbReference>
<dbReference type="AlphaFoldDB" id="A0A4U5TV73"/>
<sequence length="495" mass="57074">MKYLIIFGLIFSSITLCAQENTYPLYESCKENIKKIEQKQCFETTFKIHLFDILEDSKQWQNTETSDVGLIFDVYKQGQFNLIFVNVESDSIKTIFEEAFDQLPQINPAKVYGNPTFMQFNMDLVYPPNQAVSVHDSSNKIKNKEGSNLSESLIKAKQEFEAVEAETKKYDGELYSSYAYIPLSHEIYNRFDREINLIGTNSHTAQKPFTYKDVKPYYDFKAVNDSLSFNKSSWFGRKLFDEHLATVSGKNYCLTVDFGFDLQLGRDTGTDLNTYNNTRVAFVQGGVGEKLTYYGAIFERQGRFADYYNRLARSIAPIDGNPAIIPGRGIAKRFNADAFDYPVTVGYINYRFNDNFNAQIGNYKNILGDGYRSLFLSDNASPYPYVKVDAEFWKIKYTNIWMQARNTNLLTEREAFQTKFMAIHHLSYNLNKKLNIGLFEAAIWDNEPGRGFDISYLNPLLFYQMVEFSTGTEGGKVMVGANYKYKWTDNFHSYG</sequence>
<dbReference type="OrthoDB" id="9808260at2"/>
<dbReference type="Proteomes" id="UP000306552">
    <property type="component" value="Unassembled WGS sequence"/>
</dbReference>
<dbReference type="EMBL" id="SWMU01000001">
    <property type="protein sequence ID" value="TKS57474.1"/>
    <property type="molecule type" value="Genomic_DNA"/>
</dbReference>
<keyword evidence="3" id="KW-1185">Reference proteome</keyword>